<sequence length="201" mass="19441">MSCKDVLLVCALALVQSMSAQFIGACGGYGIGAPYGAYGIGPCAEAAFVAPCGAGLGPAALAASNGGGLVVTSASPIAPTGVSMVSENGYEGALAVAGAIPFLGAVALEGALPTAGAGAVTYGCGNGEVAIVTEDFTPGVNAFGAPFGFDGIAGPGFAYDGFYGPRLGCDGFAGPYGYNGFAGPYGYDGLVGPYGYNGLYY</sequence>
<protein>
    <submittedName>
        <fullName evidence="6">Chorion class B protein PC10-like</fullName>
    </submittedName>
</protein>
<dbReference type="Pfam" id="PF01723">
    <property type="entry name" value="Chorion_1"/>
    <property type="match status" value="1"/>
</dbReference>
<dbReference type="GO" id="GO:0042600">
    <property type="term" value="C:egg chorion"/>
    <property type="evidence" value="ECO:0007669"/>
    <property type="project" value="InterPro"/>
</dbReference>
<evidence type="ECO:0000256" key="1">
    <source>
        <dbReference type="ARBA" id="ARBA00005906"/>
    </source>
</evidence>
<dbReference type="OMA" id="ITAQCIG"/>
<dbReference type="AlphaFoldDB" id="A0A8B8I2G1"/>
<dbReference type="InterPro" id="IPR002635">
    <property type="entry name" value="Chorion"/>
</dbReference>
<keyword evidence="2" id="KW-0677">Repeat</keyword>
<evidence type="ECO:0000313" key="6">
    <source>
        <dbReference type="RefSeq" id="XP_026490607.2"/>
    </source>
</evidence>
<keyword evidence="5" id="KW-1185">Reference proteome</keyword>
<feature type="chain" id="PRO_5046136901" evidence="4">
    <location>
        <begin position="21"/>
        <end position="201"/>
    </location>
</feature>
<evidence type="ECO:0000256" key="2">
    <source>
        <dbReference type="ARBA" id="ARBA00022737"/>
    </source>
</evidence>
<name>A0A8B8I2G1_VANTA</name>
<dbReference type="Proteomes" id="UP001652626">
    <property type="component" value="Chromosome 28"/>
</dbReference>
<accession>A0A8B8I2G1</accession>
<dbReference type="PROSITE" id="PS51257">
    <property type="entry name" value="PROKAR_LIPOPROTEIN"/>
    <property type="match status" value="1"/>
</dbReference>
<dbReference type="GO" id="GO:0007304">
    <property type="term" value="P:chorion-containing eggshell formation"/>
    <property type="evidence" value="ECO:0007669"/>
    <property type="project" value="InterPro"/>
</dbReference>
<dbReference type="OrthoDB" id="6930117at2759"/>
<organism evidence="5 6">
    <name type="scientific">Vanessa tameamea</name>
    <name type="common">Kamehameha butterfly</name>
    <dbReference type="NCBI Taxonomy" id="334116"/>
    <lineage>
        <taxon>Eukaryota</taxon>
        <taxon>Metazoa</taxon>
        <taxon>Ecdysozoa</taxon>
        <taxon>Arthropoda</taxon>
        <taxon>Hexapoda</taxon>
        <taxon>Insecta</taxon>
        <taxon>Pterygota</taxon>
        <taxon>Neoptera</taxon>
        <taxon>Endopterygota</taxon>
        <taxon>Lepidoptera</taxon>
        <taxon>Glossata</taxon>
        <taxon>Ditrysia</taxon>
        <taxon>Papilionoidea</taxon>
        <taxon>Nymphalidae</taxon>
        <taxon>Nymphalinae</taxon>
        <taxon>Vanessa</taxon>
    </lineage>
</organism>
<proteinExistence type="inferred from homology"/>
<gene>
    <name evidence="6" type="primary">LOC113396768</name>
</gene>
<reference evidence="6" key="1">
    <citation type="submission" date="2025-08" db="UniProtKB">
        <authorList>
            <consortium name="RefSeq"/>
        </authorList>
    </citation>
    <scope>IDENTIFICATION</scope>
    <source>
        <tissue evidence="6">Whole body</tissue>
    </source>
</reference>
<evidence type="ECO:0000256" key="3">
    <source>
        <dbReference type="RuleBase" id="RU004378"/>
    </source>
</evidence>
<evidence type="ECO:0000256" key="4">
    <source>
        <dbReference type="SAM" id="SignalP"/>
    </source>
</evidence>
<dbReference type="GeneID" id="113396768"/>
<feature type="signal peptide" evidence="4">
    <location>
        <begin position="1"/>
        <end position="20"/>
    </location>
</feature>
<dbReference type="RefSeq" id="XP_026490607.2">
    <property type="nucleotide sequence ID" value="XM_026634822.2"/>
</dbReference>
<evidence type="ECO:0000313" key="5">
    <source>
        <dbReference type="Proteomes" id="UP001652626"/>
    </source>
</evidence>
<dbReference type="GO" id="GO:0005213">
    <property type="term" value="F:structural constituent of egg chorion"/>
    <property type="evidence" value="ECO:0007669"/>
    <property type="project" value="InterPro"/>
</dbReference>
<keyword evidence="4" id="KW-0732">Signal</keyword>
<comment type="similarity">
    <text evidence="1 3">Belongs to the chorion protein family.</text>
</comment>